<protein>
    <recommendedName>
        <fullName evidence="3">Galactosyltransferase C-terminal domain-containing protein</fullName>
    </recommendedName>
</protein>
<dbReference type="GO" id="GO:0004653">
    <property type="term" value="F:polypeptide N-acetylgalactosaminyltransferase activity"/>
    <property type="evidence" value="ECO:0007669"/>
    <property type="project" value="TreeGrafter"/>
</dbReference>
<gene>
    <name evidence="4" type="ORF">PGLA2088_LOCUS2110</name>
</gene>
<dbReference type="Gene3D" id="3.90.550.10">
    <property type="entry name" value="Spore Coat Polysaccharide Biosynthesis Protein SpsA, Chain A"/>
    <property type="match status" value="1"/>
</dbReference>
<feature type="non-terminal residue" evidence="4">
    <location>
        <position position="389"/>
    </location>
</feature>
<dbReference type="GO" id="GO:0006493">
    <property type="term" value="P:protein O-linked glycosylation"/>
    <property type="evidence" value="ECO:0007669"/>
    <property type="project" value="TreeGrafter"/>
</dbReference>
<name>A0A813HQA1_POLGL</name>
<dbReference type="InterPro" id="IPR027791">
    <property type="entry name" value="Galactosyl_T_C"/>
</dbReference>
<dbReference type="PANTHER" id="PTHR11675">
    <property type="entry name" value="N-ACETYLGALACTOSAMINYLTRANSFERASE"/>
    <property type="match status" value="1"/>
</dbReference>
<proteinExistence type="predicted"/>
<evidence type="ECO:0000256" key="1">
    <source>
        <dbReference type="ARBA" id="ARBA00022679"/>
    </source>
</evidence>
<dbReference type="PANTHER" id="PTHR11675:SF126">
    <property type="entry name" value="RICIN B LECTIN DOMAIN-CONTAINING PROTEIN"/>
    <property type="match status" value="1"/>
</dbReference>
<dbReference type="InterPro" id="IPR029044">
    <property type="entry name" value="Nucleotide-diphossugar_trans"/>
</dbReference>
<keyword evidence="1" id="KW-0808">Transferase</keyword>
<keyword evidence="2" id="KW-1015">Disulfide bond</keyword>
<dbReference type="AlphaFoldDB" id="A0A813HQA1"/>
<sequence>EMTTGLMAAKLTGGKVAQGDVIAFIDCHCSPQEGWWKEILQQVTLNPRRMVVPAITDLDLDTFDEKEQSAVNAKCYLTFDADFKWFDDESDFIPTISGGLVAMGREWFNLTGGFDEEMHGWGGENLDQSLRAWLCGGEISRAKSSRVAHMWRTGDSRTATHYSVKARGTNNRGRVVAAWFDAFIPVYRGGRPKENVDNYDRVKKALNCKPFSYFVYRFRKIYLEGGIIAREIFRLRDKASGLCLLPGAGWRLAACPSDDKQGRPGELQLGNIDRDTGKCCSGLRIAGTNDCWDAWNDNGPGRYSCDVSGSNANQYFRLRADGRIHKGIGECVLPDAETKKLIKKPCSDLQDSEGIFEKIAVRQSQEYQIYLQELELHRWAEKFPDLPDN</sequence>
<evidence type="ECO:0000313" key="4">
    <source>
        <dbReference type="EMBL" id="CAE8640353.1"/>
    </source>
</evidence>
<dbReference type="Pfam" id="PF02709">
    <property type="entry name" value="Glyco_transf_7C"/>
    <property type="match status" value="1"/>
</dbReference>
<evidence type="ECO:0000313" key="5">
    <source>
        <dbReference type="Proteomes" id="UP000626109"/>
    </source>
</evidence>
<dbReference type="Proteomes" id="UP000626109">
    <property type="component" value="Unassembled WGS sequence"/>
</dbReference>
<feature type="domain" description="Galactosyltransferase C-terminal" evidence="3">
    <location>
        <begin position="93"/>
        <end position="148"/>
    </location>
</feature>
<reference evidence="4" key="1">
    <citation type="submission" date="2021-02" db="EMBL/GenBank/DDBJ databases">
        <authorList>
            <person name="Dougan E. K."/>
            <person name="Rhodes N."/>
            <person name="Thang M."/>
            <person name="Chan C."/>
        </authorList>
    </citation>
    <scope>NUCLEOTIDE SEQUENCE</scope>
</reference>
<evidence type="ECO:0000256" key="2">
    <source>
        <dbReference type="ARBA" id="ARBA00023157"/>
    </source>
</evidence>
<comment type="caution">
    <text evidence="4">The sequence shown here is derived from an EMBL/GenBank/DDBJ whole genome shotgun (WGS) entry which is preliminary data.</text>
</comment>
<organism evidence="4 5">
    <name type="scientific">Polarella glacialis</name>
    <name type="common">Dinoflagellate</name>
    <dbReference type="NCBI Taxonomy" id="89957"/>
    <lineage>
        <taxon>Eukaryota</taxon>
        <taxon>Sar</taxon>
        <taxon>Alveolata</taxon>
        <taxon>Dinophyceae</taxon>
        <taxon>Suessiales</taxon>
        <taxon>Suessiaceae</taxon>
        <taxon>Polarella</taxon>
    </lineage>
</organism>
<evidence type="ECO:0000259" key="3">
    <source>
        <dbReference type="Pfam" id="PF02709"/>
    </source>
</evidence>
<accession>A0A813HQA1</accession>
<dbReference type="EMBL" id="CAJNNW010001688">
    <property type="protein sequence ID" value="CAE8640353.1"/>
    <property type="molecule type" value="Genomic_DNA"/>
</dbReference>
<dbReference type="SUPFAM" id="SSF53448">
    <property type="entry name" value="Nucleotide-diphospho-sugar transferases"/>
    <property type="match status" value="1"/>
</dbReference>